<dbReference type="InParanoid" id="H1Z4E3"/>
<dbReference type="OrthoDB" id="132546at2157"/>
<protein>
    <submittedName>
        <fullName evidence="4">Glycosyl transferase group 1</fullName>
    </submittedName>
</protein>
<dbReference type="PANTHER" id="PTHR12526:SF629">
    <property type="entry name" value="TEICHURONIC ACID BIOSYNTHESIS GLYCOSYLTRANSFERASE TUAH-RELATED"/>
    <property type="match status" value="1"/>
</dbReference>
<dbReference type="EMBL" id="CM001436">
    <property type="protein sequence ID" value="EHQ36691.1"/>
    <property type="molecule type" value="Genomic_DNA"/>
</dbReference>
<feature type="domain" description="Glycosyl transferase family 1" evidence="3">
    <location>
        <begin position="192"/>
        <end position="281"/>
    </location>
</feature>
<name>H1Z4E3_9EURY</name>
<dbReference type="CDD" id="cd03801">
    <property type="entry name" value="GT4_PimA-like"/>
    <property type="match status" value="1"/>
</dbReference>
<dbReference type="HOGENOM" id="CLU_063441_0_0_2"/>
<dbReference type="PANTHER" id="PTHR12526">
    <property type="entry name" value="GLYCOSYLTRANSFERASE"/>
    <property type="match status" value="1"/>
</dbReference>
<evidence type="ECO:0000256" key="1">
    <source>
        <dbReference type="ARBA" id="ARBA00022676"/>
    </source>
</evidence>
<dbReference type="InterPro" id="IPR001296">
    <property type="entry name" value="Glyco_trans_1"/>
</dbReference>
<keyword evidence="2 4" id="KW-0808">Transferase</keyword>
<dbReference type="Gene3D" id="3.40.50.2000">
    <property type="entry name" value="Glycogen Phosphorylase B"/>
    <property type="match status" value="2"/>
</dbReference>
<dbReference type="STRING" id="937775.Metlim_2651"/>
<accession>H1Z4E3</accession>
<dbReference type="SUPFAM" id="SSF53756">
    <property type="entry name" value="UDP-Glycosyltransferase/glycogen phosphorylase"/>
    <property type="match status" value="1"/>
</dbReference>
<evidence type="ECO:0000259" key="3">
    <source>
        <dbReference type="Pfam" id="PF00534"/>
    </source>
</evidence>
<dbReference type="AlphaFoldDB" id="H1Z4E3"/>
<sequence length="388" mass="44447">MNIYYYYRFSGGNKTGVDKKVISQIKNLSDLGVNCTLFCICLGNEEFQYPEINVKNVRLKGTNKKGISNKINREKLVNIEFENLIQSLNHDDIIYMRSPYPSPQISRILKNKRRCKIVIEYQTIEPLEYKTKKKYWYLLIDYLFGNDIRKYTDGIVGVTEEITQYQLSRSGNPSKPHITIGNGFDINSVPIRNPPEFSGDELHLLCVANVSPWHGLDRLIRGMAEYKGPTKVVLHIAGDGSEVPVLKNLAKNLNISDQVIFHSFLSGKDLDILFDKCHIAVGSLGIQRKGLKQTSELKAREYCARGMPFVIACDDPDFPKDFPYILHLPPNESLIDIKQVIAFTERIFVNPENSRKMCEYAIEHLDWSVKMKKLKGSLEDLVYDNDNV</sequence>
<dbReference type="RefSeq" id="WP_004079192.1">
    <property type="nucleotide sequence ID" value="NZ_CM001436.1"/>
</dbReference>
<proteinExistence type="predicted"/>
<keyword evidence="1" id="KW-0328">Glycosyltransferase</keyword>
<dbReference type="GO" id="GO:0016757">
    <property type="term" value="F:glycosyltransferase activity"/>
    <property type="evidence" value="ECO:0007669"/>
    <property type="project" value="UniProtKB-KW"/>
</dbReference>
<reference evidence="4 5" key="1">
    <citation type="submission" date="2011-10" db="EMBL/GenBank/DDBJ databases">
        <title>The Improved High-Quality Draft genome of Methanoplanus limicola DSM 2279.</title>
        <authorList>
            <consortium name="US DOE Joint Genome Institute (JGI-PGF)"/>
            <person name="Lucas S."/>
            <person name="Copeland A."/>
            <person name="Lapidus A."/>
            <person name="Glavina del Rio T."/>
            <person name="Dalin E."/>
            <person name="Tice H."/>
            <person name="Bruce D."/>
            <person name="Goodwin L."/>
            <person name="Pitluck S."/>
            <person name="Peters L."/>
            <person name="Mikhailova N."/>
            <person name="Lu M."/>
            <person name="Kyrpides N."/>
            <person name="Mavromatis K."/>
            <person name="Ivanova N."/>
            <person name="Markowitz V."/>
            <person name="Cheng J.-F."/>
            <person name="Hugenholtz P."/>
            <person name="Woyke T."/>
            <person name="Wu D."/>
            <person name="Wirth R."/>
            <person name="Brambilla E.-M."/>
            <person name="Klenk H.-P."/>
            <person name="Eisen J.A."/>
        </authorList>
    </citation>
    <scope>NUCLEOTIDE SEQUENCE [LARGE SCALE GENOMIC DNA]</scope>
    <source>
        <strain evidence="4 5">DSM 2279</strain>
    </source>
</reference>
<organism evidence="4 5">
    <name type="scientific">Methanoplanus limicola DSM 2279</name>
    <dbReference type="NCBI Taxonomy" id="937775"/>
    <lineage>
        <taxon>Archaea</taxon>
        <taxon>Methanobacteriati</taxon>
        <taxon>Methanobacteriota</taxon>
        <taxon>Stenosarchaea group</taxon>
        <taxon>Methanomicrobia</taxon>
        <taxon>Methanomicrobiales</taxon>
        <taxon>Methanomicrobiaceae</taxon>
        <taxon>Methanoplanus</taxon>
    </lineage>
</organism>
<evidence type="ECO:0000256" key="2">
    <source>
        <dbReference type="ARBA" id="ARBA00022679"/>
    </source>
</evidence>
<evidence type="ECO:0000313" key="5">
    <source>
        <dbReference type="Proteomes" id="UP000005741"/>
    </source>
</evidence>
<evidence type="ECO:0000313" key="4">
    <source>
        <dbReference type="EMBL" id="EHQ36691.1"/>
    </source>
</evidence>
<dbReference type="Pfam" id="PF00534">
    <property type="entry name" value="Glycos_transf_1"/>
    <property type="match status" value="1"/>
</dbReference>
<dbReference type="Proteomes" id="UP000005741">
    <property type="component" value="Chromosome"/>
</dbReference>
<gene>
    <name evidence="4" type="ORF">Metlim_2651</name>
</gene>
<keyword evidence="5" id="KW-1185">Reference proteome</keyword>